<comment type="subcellular location">
    <subcellularLocation>
        <location evidence="1">Nucleus</location>
    </subcellularLocation>
</comment>
<dbReference type="Pfam" id="PF00096">
    <property type="entry name" value="zf-C2H2"/>
    <property type="match status" value="1"/>
</dbReference>
<dbReference type="PROSITE" id="PS50157">
    <property type="entry name" value="ZINC_FINGER_C2H2_2"/>
    <property type="match status" value="2"/>
</dbReference>
<keyword evidence="3" id="KW-0479">Metal-binding</keyword>
<comment type="caution">
    <text evidence="14">The sequence shown here is derived from an EMBL/GenBank/DDBJ whole genome shotgun (WGS) entry which is preliminary data.</text>
</comment>
<dbReference type="Gene3D" id="3.30.160.60">
    <property type="entry name" value="Classic Zinc Finger"/>
    <property type="match status" value="2"/>
</dbReference>
<evidence type="ECO:0000256" key="11">
    <source>
        <dbReference type="PROSITE-ProRule" id="PRU00042"/>
    </source>
</evidence>
<dbReference type="InterPro" id="IPR036236">
    <property type="entry name" value="Znf_C2H2_sf"/>
</dbReference>
<evidence type="ECO:0000259" key="13">
    <source>
        <dbReference type="PROSITE" id="PS50805"/>
    </source>
</evidence>
<dbReference type="FunFam" id="3.30.160.60:FF:001745">
    <property type="entry name" value="Zinc finger protein 658"/>
    <property type="match status" value="1"/>
</dbReference>
<evidence type="ECO:0000256" key="10">
    <source>
        <dbReference type="ARBA" id="ARBA00023242"/>
    </source>
</evidence>
<feature type="domain" description="KRAB" evidence="13">
    <location>
        <begin position="11"/>
        <end position="92"/>
    </location>
</feature>
<evidence type="ECO:0000256" key="7">
    <source>
        <dbReference type="ARBA" id="ARBA00023015"/>
    </source>
</evidence>
<keyword evidence="8" id="KW-0238">DNA-binding</keyword>
<evidence type="ECO:0000256" key="3">
    <source>
        <dbReference type="ARBA" id="ARBA00022723"/>
    </source>
</evidence>
<dbReference type="SMART" id="SM00355">
    <property type="entry name" value="ZnF_C2H2"/>
    <property type="match status" value="1"/>
</dbReference>
<keyword evidence="10" id="KW-0539">Nucleus</keyword>
<comment type="similarity">
    <text evidence="2">Belongs to the krueppel C2H2-type zinc-finger protein family.</text>
</comment>
<dbReference type="EMBL" id="JBBHLL010000218">
    <property type="protein sequence ID" value="KAK7809222.1"/>
    <property type="molecule type" value="Genomic_DNA"/>
</dbReference>
<feature type="domain" description="C2H2-type" evidence="12">
    <location>
        <begin position="100"/>
        <end position="127"/>
    </location>
</feature>
<feature type="domain" description="C2H2-type" evidence="12">
    <location>
        <begin position="183"/>
        <end position="210"/>
    </location>
</feature>
<sequence>MELLLETDVLKLCWDVTVDISQEEWECLDFAQRALYLDVMLENYSNLVFVENYCICDLVHQHEKTEKDSCQCNDLGKMLHDLSTCALYRTSETTENANNYTCSNHRDASIDSSNLDRHESMHTGEDPCKSKDCEKSLNLCPSITQDQSVYNAEKEHRQGECDDYYDSTYSHLQQTIYIGEKPYQCGKCGKCFSTASSLSGHQRIHTGEQLFKCGECVGNYRHPFNSYPNSSSPYPCSFSSYCHPLSSYPCSLNFYRCPSSSYPHSFSYCSGPC</sequence>
<dbReference type="PANTHER" id="PTHR24381:SF393">
    <property type="entry name" value="CHROMATIN-LINKED ADAPTOR FOR MSL PROTEINS, ISOFORM B"/>
    <property type="match status" value="1"/>
</dbReference>
<dbReference type="Pfam" id="PF01352">
    <property type="entry name" value="KRAB"/>
    <property type="match status" value="1"/>
</dbReference>
<evidence type="ECO:0000256" key="1">
    <source>
        <dbReference type="ARBA" id="ARBA00004123"/>
    </source>
</evidence>
<evidence type="ECO:0000313" key="15">
    <source>
        <dbReference type="Proteomes" id="UP001488838"/>
    </source>
</evidence>
<dbReference type="CDD" id="cd07765">
    <property type="entry name" value="KRAB_A-box"/>
    <property type="match status" value="1"/>
</dbReference>
<gene>
    <name evidence="14" type="ORF">U0070_025631</name>
</gene>
<protein>
    <submittedName>
        <fullName evidence="14">Uncharacterized protein</fullName>
    </submittedName>
</protein>
<dbReference type="SUPFAM" id="SSF109640">
    <property type="entry name" value="KRAB domain (Kruppel-associated box)"/>
    <property type="match status" value="1"/>
</dbReference>
<dbReference type="GO" id="GO:0005634">
    <property type="term" value="C:nucleus"/>
    <property type="evidence" value="ECO:0007669"/>
    <property type="project" value="UniProtKB-SubCell"/>
</dbReference>
<dbReference type="PANTHER" id="PTHR24381">
    <property type="entry name" value="ZINC FINGER PROTEIN"/>
    <property type="match status" value="1"/>
</dbReference>
<keyword evidence="7" id="KW-0805">Transcription regulation</keyword>
<dbReference type="AlphaFoldDB" id="A0AAW0I4A6"/>
<evidence type="ECO:0000256" key="8">
    <source>
        <dbReference type="ARBA" id="ARBA00023125"/>
    </source>
</evidence>
<evidence type="ECO:0000259" key="12">
    <source>
        <dbReference type="PROSITE" id="PS50157"/>
    </source>
</evidence>
<name>A0AAW0I4A6_MYOGA</name>
<dbReference type="Proteomes" id="UP001488838">
    <property type="component" value="Unassembled WGS sequence"/>
</dbReference>
<dbReference type="GO" id="GO:0000977">
    <property type="term" value="F:RNA polymerase II transcription regulatory region sequence-specific DNA binding"/>
    <property type="evidence" value="ECO:0007669"/>
    <property type="project" value="TreeGrafter"/>
</dbReference>
<dbReference type="InterPro" id="IPR013087">
    <property type="entry name" value="Znf_C2H2_type"/>
</dbReference>
<keyword evidence="15" id="KW-1185">Reference proteome</keyword>
<dbReference type="GO" id="GO:0008270">
    <property type="term" value="F:zinc ion binding"/>
    <property type="evidence" value="ECO:0007669"/>
    <property type="project" value="UniProtKB-KW"/>
</dbReference>
<evidence type="ECO:0000256" key="2">
    <source>
        <dbReference type="ARBA" id="ARBA00006991"/>
    </source>
</evidence>
<dbReference type="Gene3D" id="6.10.140.140">
    <property type="match status" value="1"/>
</dbReference>
<dbReference type="SUPFAM" id="SSF57667">
    <property type="entry name" value="beta-beta-alpha zinc fingers"/>
    <property type="match status" value="2"/>
</dbReference>
<evidence type="ECO:0000256" key="5">
    <source>
        <dbReference type="ARBA" id="ARBA00022771"/>
    </source>
</evidence>
<evidence type="ECO:0000313" key="14">
    <source>
        <dbReference type="EMBL" id="KAK7809222.1"/>
    </source>
</evidence>
<keyword evidence="4" id="KW-0677">Repeat</keyword>
<dbReference type="SMART" id="SM00349">
    <property type="entry name" value="KRAB"/>
    <property type="match status" value="1"/>
</dbReference>
<keyword evidence="9" id="KW-0804">Transcription</keyword>
<proteinExistence type="inferred from homology"/>
<evidence type="ECO:0000256" key="4">
    <source>
        <dbReference type="ARBA" id="ARBA00022737"/>
    </source>
</evidence>
<accession>A0AAW0I4A6</accession>
<dbReference type="InterPro" id="IPR036051">
    <property type="entry name" value="KRAB_dom_sf"/>
</dbReference>
<dbReference type="InterPro" id="IPR001909">
    <property type="entry name" value="KRAB"/>
</dbReference>
<keyword evidence="6" id="KW-0862">Zinc</keyword>
<organism evidence="14 15">
    <name type="scientific">Myodes glareolus</name>
    <name type="common">Bank vole</name>
    <name type="synonym">Clethrionomys glareolus</name>
    <dbReference type="NCBI Taxonomy" id="447135"/>
    <lineage>
        <taxon>Eukaryota</taxon>
        <taxon>Metazoa</taxon>
        <taxon>Chordata</taxon>
        <taxon>Craniata</taxon>
        <taxon>Vertebrata</taxon>
        <taxon>Euteleostomi</taxon>
        <taxon>Mammalia</taxon>
        <taxon>Eutheria</taxon>
        <taxon>Euarchontoglires</taxon>
        <taxon>Glires</taxon>
        <taxon>Rodentia</taxon>
        <taxon>Myomorpha</taxon>
        <taxon>Muroidea</taxon>
        <taxon>Cricetidae</taxon>
        <taxon>Arvicolinae</taxon>
        <taxon>Myodes</taxon>
    </lineage>
</organism>
<keyword evidence="5 11" id="KW-0863">Zinc-finger</keyword>
<evidence type="ECO:0000256" key="6">
    <source>
        <dbReference type="ARBA" id="ARBA00022833"/>
    </source>
</evidence>
<dbReference type="PROSITE" id="PS00028">
    <property type="entry name" value="ZINC_FINGER_C2H2_1"/>
    <property type="match status" value="1"/>
</dbReference>
<reference evidence="14 15" key="1">
    <citation type="journal article" date="2023" name="bioRxiv">
        <title>Conserved and derived expression patterns and positive selection on dental genes reveal complex evolutionary context of ever-growing rodent molars.</title>
        <authorList>
            <person name="Calamari Z.T."/>
            <person name="Song A."/>
            <person name="Cohen E."/>
            <person name="Akter M."/>
            <person name="Roy R.D."/>
            <person name="Hallikas O."/>
            <person name="Christensen M.M."/>
            <person name="Li P."/>
            <person name="Marangoni P."/>
            <person name="Jernvall J."/>
            <person name="Klein O.D."/>
        </authorList>
    </citation>
    <scope>NUCLEOTIDE SEQUENCE [LARGE SCALE GENOMIC DNA]</scope>
    <source>
        <strain evidence="14">V071</strain>
    </source>
</reference>
<dbReference type="GO" id="GO:0000981">
    <property type="term" value="F:DNA-binding transcription factor activity, RNA polymerase II-specific"/>
    <property type="evidence" value="ECO:0007669"/>
    <property type="project" value="TreeGrafter"/>
</dbReference>
<evidence type="ECO:0000256" key="9">
    <source>
        <dbReference type="ARBA" id="ARBA00023163"/>
    </source>
</evidence>
<dbReference type="PROSITE" id="PS50805">
    <property type="entry name" value="KRAB"/>
    <property type="match status" value="1"/>
</dbReference>